<dbReference type="Pfam" id="PF06282">
    <property type="entry name" value="DUF1036"/>
    <property type="match status" value="2"/>
</dbReference>
<dbReference type="InterPro" id="IPR036365">
    <property type="entry name" value="PGBD-like_sf"/>
</dbReference>
<accession>A0A399QX30</accession>
<dbReference type="Proteomes" id="UP000265431">
    <property type="component" value="Unassembled WGS sequence"/>
</dbReference>
<sequence>MRFSWSYSQNTGPGRLSFRRFVSGLFAGATLAVSLPGVAVAQGAAGLPASPGGWQLCNQTSYVVEAATGRFEGQGVTVEGWTRLRPGACEVALDGPLEPGVHYLFGRSSSAHRGGRKVWGGDNAYCVDTTGSFSVESPSQCALMGLSSRKFRPILIEEAGAWTTSFTELEDYDLETAAAAGVQRLLNEADVYEGRIDGYIGRNTRGAIRTFLNENELSAETSDAELVDVLEQIAREKGREVGLTLCNRTHERIWAAIARRKGEGWESRGWWQLESGGCARAIDDALLNAPHFVFAEMETSDGPRHLKGASDLFCVSRGRFAITGREDCEASAYRTVEFKGTVPAAEGKLTYEFFERDFDEAES</sequence>
<dbReference type="SUPFAM" id="SSF47090">
    <property type="entry name" value="PGBD-like"/>
    <property type="match status" value="1"/>
</dbReference>
<organism evidence="1 2">
    <name type="scientific">Henriciella barbarensis</name>
    <dbReference type="NCBI Taxonomy" id="86342"/>
    <lineage>
        <taxon>Bacteria</taxon>
        <taxon>Pseudomonadati</taxon>
        <taxon>Pseudomonadota</taxon>
        <taxon>Alphaproteobacteria</taxon>
        <taxon>Hyphomonadales</taxon>
        <taxon>Hyphomonadaceae</taxon>
        <taxon>Henriciella</taxon>
    </lineage>
</organism>
<dbReference type="OrthoDB" id="9806840at2"/>
<dbReference type="EMBL" id="QWGB01000005">
    <property type="protein sequence ID" value="RIJ23488.1"/>
    <property type="molecule type" value="Genomic_DNA"/>
</dbReference>
<gene>
    <name evidence="1" type="ORF">D1224_04285</name>
</gene>
<proteinExistence type="predicted"/>
<protein>
    <submittedName>
        <fullName evidence="1">DUF1036 domain-containing protein</fullName>
    </submittedName>
</protein>
<dbReference type="RefSeq" id="WP_119378677.1">
    <property type="nucleotide sequence ID" value="NZ_QWGB01000005.1"/>
</dbReference>
<name>A0A399QX30_9PROT</name>
<evidence type="ECO:0000313" key="1">
    <source>
        <dbReference type="EMBL" id="RIJ23488.1"/>
    </source>
</evidence>
<comment type="caution">
    <text evidence="1">The sequence shown here is derived from an EMBL/GenBank/DDBJ whole genome shotgun (WGS) entry which is preliminary data.</text>
</comment>
<evidence type="ECO:0000313" key="2">
    <source>
        <dbReference type="Proteomes" id="UP000265431"/>
    </source>
</evidence>
<dbReference type="InterPro" id="IPR009380">
    <property type="entry name" value="DUF1036"/>
</dbReference>
<dbReference type="AlphaFoldDB" id="A0A399QX30"/>
<keyword evidence="2" id="KW-1185">Reference proteome</keyword>
<reference evidence="1 2" key="1">
    <citation type="submission" date="2018-08" db="EMBL/GenBank/DDBJ databases">
        <title>Henriciella mobilis sp. nov., isolated from seawater.</title>
        <authorList>
            <person name="Cheng H."/>
            <person name="Wu Y.-H."/>
            <person name="Xu X.-W."/>
            <person name="Guo L.-L."/>
        </authorList>
    </citation>
    <scope>NUCLEOTIDE SEQUENCE [LARGE SCALE GENOMIC DNA]</scope>
    <source>
        <strain evidence="1 2">CCUG66934</strain>
    </source>
</reference>